<protein>
    <submittedName>
        <fullName evidence="2">Uncharacterized protein</fullName>
    </submittedName>
</protein>
<evidence type="ECO:0000256" key="1">
    <source>
        <dbReference type="SAM" id="MobiDB-lite"/>
    </source>
</evidence>
<comment type="caution">
    <text evidence="2">The sequence shown here is derived from an EMBL/GenBank/DDBJ whole genome shotgun (WGS) entry which is preliminary data.</text>
</comment>
<dbReference type="EMBL" id="MU155477">
    <property type="protein sequence ID" value="KAF9473015.1"/>
    <property type="molecule type" value="Genomic_DNA"/>
</dbReference>
<feature type="compositionally biased region" description="Basic residues" evidence="1">
    <location>
        <begin position="59"/>
        <end position="69"/>
    </location>
</feature>
<keyword evidence="3" id="KW-1185">Reference proteome</keyword>
<accession>A0A9P5YSQ8</accession>
<dbReference type="Proteomes" id="UP000807469">
    <property type="component" value="Unassembled WGS sequence"/>
</dbReference>
<sequence>MRSFLAASGSRNFRKFSKKISTLLLPTSTTFPIFSSSKSMSFWMTGDQKGIQMDSKPARNWRRHGRQRTSHKCPKIVAAIATECSNLCSALTLPPLPPSSSDRRTSSPHINPLSPHPQGHSWFPIFS</sequence>
<feature type="region of interest" description="Disordered" evidence="1">
    <location>
        <begin position="97"/>
        <end position="116"/>
    </location>
</feature>
<proteinExistence type="predicted"/>
<reference evidence="2" key="1">
    <citation type="submission" date="2020-11" db="EMBL/GenBank/DDBJ databases">
        <authorList>
            <consortium name="DOE Joint Genome Institute"/>
            <person name="Ahrendt S."/>
            <person name="Riley R."/>
            <person name="Andreopoulos W."/>
            <person name="Labutti K."/>
            <person name="Pangilinan J."/>
            <person name="Ruiz-Duenas F.J."/>
            <person name="Barrasa J.M."/>
            <person name="Sanchez-Garcia M."/>
            <person name="Camarero S."/>
            <person name="Miyauchi S."/>
            <person name="Serrano A."/>
            <person name="Linde D."/>
            <person name="Babiker R."/>
            <person name="Drula E."/>
            <person name="Ayuso-Fernandez I."/>
            <person name="Pacheco R."/>
            <person name="Padilla G."/>
            <person name="Ferreira P."/>
            <person name="Barriuso J."/>
            <person name="Kellner H."/>
            <person name="Castanera R."/>
            <person name="Alfaro M."/>
            <person name="Ramirez L."/>
            <person name="Pisabarro A.G."/>
            <person name="Kuo A."/>
            <person name="Tritt A."/>
            <person name="Lipzen A."/>
            <person name="He G."/>
            <person name="Yan M."/>
            <person name="Ng V."/>
            <person name="Cullen D."/>
            <person name="Martin F."/>
            <person name="Rosso M.-N."/>
            <person name="Henrissat B."/>
            <person name="Hibbett D."/>
            <person name="Martinez A.T."/>
            <person name="Grigoriev I.V."/>
        </authorList>
    </citation>
    <scope>NUCLEOTIDE SEQUENCE</scope>
    <source>
        <strain evidence="2">CIRM-BRFM 674</strain>
    </source>
</reference>
<feature type="region of interest" description="Disordered" evidence="1">
    <location>
        <begin position="50"/>
        <end position="69"/>
    </location>
</feature>
<gene>
    <name evidence="2" type="ORF">BDN70DRAFT_414764</name>
</gene>
<organism evidence="2 3">
    <name type="scientific">Pholiota conissans</name>
    <dbReference type="NCBI Taxonomy" id="109636"/>
    <lineage>
        <taxon>Eukaryota</taxon>
        <taxon>Fungi</taxon>
        <taxon>Dikarya</taxon>
        <taxon>Basidiomycota</taxon>
        <taxon>Agaricomycotina</taxon>
        <taxon>Agaricomycetes</taxon>
        <taxon>Agaricomycetidae</taxon>
        <taxon>Agaricales</taxon>
        <taxon>Agaricineae</taxon>
        <taxon>Strophariaceae</taxon>
        <taxon>Pholiota</taxon>
    </lineage>
</organism>
<name>A0A9P5YSQ8_9AGAR</name>
<dbReference type="AlphaFoldDB" id="A0A9P5YSQ8"/>
<evidence type="ECO:0000313" key="2">
    <source>
        <dbReference type="EMBL" id="KAF9473015.1"/>
    </source>
</evidence>
<evidence type="ECO:0000313" key="3">
    <source>
        <dbReference type="Proteomes" id="UP000807469"/>
    </source>
</evidence>